<proteinExistence type="predicted"/>
<evidence type="ECO:0000256" key="1">
    <source>
        <dbReference type="SAM" id="MobiDB-lite"/>
    </source>
</evidence>
<feature type="region of interest" description="Disordered" evidence="1">
    <location>
        <begin position="46"/>
        <end position="90"/>
    </location>
</feature>
<evidence type="ECO:0000313" key="3">
    <source>
        <dbReference type="Proteomes" id="UP000001555"/>
    </source>
</evidence>
<accession>A0A1S4KMZ6</accession>
<dbReference type="EnsemblMetazoa" id="ISCW001925-RA">
    <property type="protein sequence ID" value="ISCW001925-PA"/>
    <property type="gene ID" value="ISCW001925"/>
</dbReference>
<dbReference type="VEuPathDB" id="VectorBase:ISCW001925"/>
<dbReference type="VEuPathDB" id="VectorBase:ISCI001925"/>
<dbReference type="Proteomes" id="UP000001555">
    <property type="component" value="Unassembled WGS sequence"/>
</dbReference>
<reference evidence="2" key="2">
    <citation type="submission" date="2020-05" db="UniProtKB">
        <authorList>
            <consortium name="EnsemblMetazoa"/>
        </authorList>
    </citation>
    <scope>IDENTIFICATION</scope>
    <source>
        <strain evidence="2">wikel</strain>
    </source>
</reference>
<dbReference type="InParanoid" id="A0A1S4KMZ6"/>
<protein>
    <submittedName>
        <fullName evidence="2">Uncharacterized protein</fullName>
    </submittedName>
</protein>
<keyword evidence="3" id="KW-1185">Reference proteome</keyword>
<evidence type="ECO:0000313" key="2">
    <source>
        <dbReference type="EnsemblMetazoa" id="ISCW001925-PA"/>
    </source>
</evidence>
<dbReference type="EMBL" id="ABJB010451854">
    <property type="status" value="NOT_ANNOTATED_CDS"/>
    <property type="molecule type" value="Genomic_DNA"/>
</dbReference>
<sequence>HRTRVLDPNFICPSQDLRRLHALIVSRPRGVPPKTIRMHHLRLSHSRIPDSKSHHRQALHHPKRSAPLGLQLSGKSRVPRRVADTNKVSH</sequence>
<name>A0A1S4KMZ6_IXOSC</name>
<organism evidence="2 3">
    <name type="scientific">Ixodes scapularis</name>
    <name type="common">Black-legged tick</name>
    <name type="synonym">Deer tick</name>
    <dbReference type="NCBI Taxonomy" id="6945"/>
    <lineage>
        <taxon>Eukaryota</taxon>
        <taxon>Metazoa</taxon>
        <taxon>Ecdysozoa</taxon>
        <taxon>Arthropoda</taxon>
        <taxon>Chelicerata</taxon>
        <taxon>Arachnida</taxon>
        <taxon>Acari</taxon>
        <taxon>Parasitiformes</taxon>
        <taxon>Ixodida</taxon>
        <taxon>Ixodoidea</taxon>
        <taxon>Ixodidae</taxon>
        <taxon>Ixodinae</taxon>
        <taxon>Ixodes</taxon>
    </lineage>
</organism>
<reference evidence="3" key="1">
    <citation type="submission" date="2008-03" db="EMBL/GenBank/DDBJ databases">
        <title>Annotation of Ixodes scapularis.</title>
        <authorList>
            <consortium name="Ixodes scapularis Genome Project Consortium"/>
            <person name="Caler E."/>
            <person name="Hannick L.I."/>
            <person name="Bidwell S."/>
            <person name="Joardar V."/>
            <person name="Thiagarajan M."/>
            <person name="Amedeo P."/>
            <person name="Galinsky K.J."/>
            <person name="Schobel S."/>
            <person name="Inman J."/>
            <person name="Hostetler J."/>
            <person name="Miller J."/>
            <person name="Hammond M."/>
            <person name="Megy K."/>
            <person name="Lawson D."/>
            <person name="Kodira C."/>
            <person name="Sutton G."/>
            <person name="Meyer J."/>
            <person name="Hill C.A."/>
            <person name="Birren B."/>
            <person name="Nene V."/>
            <person name="Collins F."/>
            <person name="Alarcon-Chaidez F."/>
            <person name="Wikel S."/>
            <person name="Strausberg R."/>
        </authorList>
    </citation>
    <scope>NUCLEOTIDE SEQUENCE [LARGE SCALE GENOMIC DNA]</scope>
    <source>
        <strain evidence="3">Wikel</strain>
    </source>
</reference>
<dbReference type="AlphaFoldDB" id="A0A1S4KMZ6"/>
<feature type="compositionally biased region" description="Basic residues" evidence="1">
    <location>
        <begin position="53"/>
        <end position="64"/>
    </location>
</feature>